<evidence type="ECO:0008006" key="3">
    <source>
        <dbReference type="Google" id="ProtNLM"/>
    </source>
</evidence>
<dbReference type="OrthoDB" id="3062226at2759"/>
<proteinExistence type="predicted"/>
<dbReference type="EMBL" id="JACGCI010000005">
    <property type="protein sequence ID" value="KAF6763710.1"/>
    <property type="molecule type" value="Genomic_DNA"/>
</dbReference>
<gene>
    <name evidence="1" type="ORF">DFP72DRAFT_481746</name>
</gene>
<evidence type="ECO:0000313" key="1">
    <source>
        <dbReference type="EMBL" id="KAF6763710.1"/>
    </source>
</evidence>
<sequence>MHQALQIPEIIRTILEGSNTKKALAVALTCRAFLEPGLDRVWHTLRGFTEIVSCFPEDLCEVERRDVRGLNGNPTVEVEVLVLRRALKVADLERYLTKYSHRIRVFTGINTRLFFLSNEVSQALQMATEYRPGALSPHLETFYWPFFAQQYETYYGRECSAMVSAFVPLLLSSTVASFCLPYFEIVQPITSTTIQLALSRLRLTKLNVLTGAHVSWVQEVLQGPLGNQLRNLRLNIVTSPQLLVCVKALPQLRYLHLGVVGNLLPLNAALTTELTIPFPSLLNFTFFAKDYSKVAAILELIPTTNGIRHLGFTVDNPGIKDEVRETIDIIRVRMNPWTLASLRWVERGGPRQAPQTVPIDVDIHGSVDISPLFLFKNLTRFKISIQEPVQLSPNQVDQIPLAWPTIQSLKVRSPGRNHLAPLIDYEHILSLIDGCRSLRKLSLPFDTTRLAGNETSPGAPYSLETLQVDDCPIYSPTRVVAFLKANFRKTTTITRQTPEDAGERSLFCQRWDIVEKEWAAYCST</sequence>
<organism evidence="1 2">
    <name type="scientific">Ephemerocybe angulata</name>
    <dbReference type="NCBI Taxonomy" id="980116"/>
    <lineage>
        <taxon>Eukaryota</taxon>
        <taxon>Fungi</taxon>
        <taxon>Dikarya</taxon>
        <taxon>Basidiomycota</taxon>
        <taxon>Agaricomycotina</taxon>
        <taxon>Agaricomycetes</taxon>
        <taxon>Agaricomycetidae</taxon>
        <taxon>Agaricales</taxon>
        <taxon>Agaricineae</taxon>
        <taxon>Psathyrellaceae</taxon>
        <taxon>Ephemerocybe</taxon>
    </lineage>
</organism>
<reference evidence="1 2" key="1">
    <citation type="submission" date="2020-07" db="EMBL/GenBank/DDBJ databases">
        <title>Comparative genomics of pyrophilous fungi reveals a link between fire events and developmental genes.</title>
        <authorList>
            <consortium name="DOE Joint Genome Institute"/>
            <person name="Steindorff A.S."/>
            <person name="Carver A."/>
            <person name="Calhoun S."/>
            <person name="Stillman K."/>
            <person name="Liu H."/>
            <person name="Lipzen A."/>
            <person name="Pangilinan J."/>
            <person name="Labutti K."/>
            <person name="Bruns T.D."/>
            <person name="Grigoriev I.V."/>
        </authorList>
    </citation>
    <scope>NUCLEOTIDE SEQUENCE [LARGE SCALE GENOMIC DNA]</scope>
    <source>
        <strain evidence="1 2">CBS 144469</strain>
    </source>
</reference>
<protein>
    <recommendedName>
        <fullName evidence="3">F-box domain-containing protein</fullName>
    </recommendedName>
</protein>
<dbReference type="AlphaFoldDB" id="A0A8H6IDR5"/>
<dbReference type="Proteomes" id="UP000521943">
    <property type="component" value="Unassembled WGS sequence"/>
</dbReference>
<accession>A0A8H6IDR5</accession>
<name>A0A8H6IDR5_9AGAR</name>
<comment type="caution">
    <text evidence="1">The sequence shown here is derived from an EMBL/GenBank/DDBJ whole genome shotgun (WGS) entry which is preliminary data.</text>
</comment>
<evidence type="ECO:0000313" key="2">
    <source>
        <dbReference type="Proteomes" id="UP000521943"/>
    </source>
</evidence>
<keyword evidence="2" id="KW-1185">Reference proteome</keyword>